<evidence type="ECO:0000256" key="1">
    <source>
        <dbReference type="ARBA" id="ARBA00022676"/>
    </source>
</evidence>
<dbReference type="InterPro" id="IPR033432">
    <property type="entry name" value="GH94_catalytic"/>
</dbReference>
<evidence type="ECO:0000259" key="5">
    <source>
        <dbReference type="Pfam" id="PF21270"/>
    </source>
</evidence>
<evidence type="ECO:0000313" key="7">
    <source>
        <dbReference type="EMBL" id="KIL52915.1"/>
    </source>
</evidence>
<name>A0A0C2RRM6_9BACL</name>
<organism evidence="7 8">
    <name type="scientific">Jeotgalibacillus campisalis</name>
    <dbReference type="NCBI Taxonomy" id="220754"/>
    <lineage>
        <taxon>Bacteria</taxon>
        <taxon>Bacillati</taxon>
        <taxon>Bacillota</taxon>
        <taxon>Bacilli</taxon>
        <taxon>Bacillales</taxon>
        <taxon>Caryophanaceae</taxon>
        <taxon>Jeotgalibacillus</taxon>
    </lineage>
</organism>
<dbReference type="InterPro" id="IPR053831">
    <property type="entry name" value="SOGP_N"/>
</dbReference>
<dbReference type="Pfam" id="PF17167">
    <property type="entry name" value="Glyco_hydro_94"/>
    <property type="match status" value="1"/>
</dbReference>
<dbReference type="Gene3D" id="2.70.98.40">
    <property type="entry name" value="Glycoside hydrolase, family 65, N-terminal domain"/>
    <property type="match status" value="1"/>
</dbReference>
<sequence length="1103" mass="125832">MIIQSKNHPHINKGETKLQYLSTGDVYNFSFKHLMINQLTGNSIDGSLNNIYLRVYDGGSIQYYPLLGKGSQSSFSSSESKLKWTGDVHGIQYEVTFHLASEQMWFWEVNVEAEQVEIDLIYGQDVGLADKNALRSNEAYVAQYVDHAVFEDDQQGYVVCSRQNQHQGAGYPYLQQGSLGKNIGYSTDGFQFFGLSYKETNIPEALGKETLANETYQYEFAYTALQSEKINVSGKASFVFYGCVHEDHAEAVRKPFFKEEIEQAWNETIQIQEAFDLVKAEKIETLSNASTLTSAPATIEDIQTLYPERLLEEWDGATLLSFFTPTYEHVVLREKELQVERSHGHILMSGGNHQLSGQPTMTSTSYITGVFNAQVVIGNTSMNKLLSNVRNPLNIFKTSGQRIYVKTDDTYQLLTMPAVYEIGFNYARWIYKLPNDVLTITSYSVVDDKSITLNVSSAHNQKYDFIVTNQLTMNNHEYDAPFHLQVNEDSFTVKGDASSDNAGVHPDLAYRYTIKDSDINVVDHKQDSIVSIEIHQSSEWTLTMEGSLTGTFPEHKTLDFTSETVRYRSYFKDLMNDFSLSHSDQSSVEKVNAIAWWYTHNMLVHYSVPHGLEQYGGAAWGTRDVCQGPTEYFLATQQYDSVKEIIKTVYSHQYEDKGDWPQWFMFDEYKHIQHDHSHGDVIVWPLKVVADYLVTTGDYDILDMPIPYTKRSDFQFTETTSPLMDHIKKQIATIKENFLHDTHLSSYGDGDWDDTLQPANQQLRQYMVSSWTVSLTYQTIRTLAKSLQNINQEEADRLTALGDGIEKDFKTYMLNTDVIPGFLYFEDADHPENMVHPTDQKTGINYRLLPMTRSMISELLTPEEVANHEALIHEQFYCPDGVRLMNRPANYDGGVTKHFKRAEQASNFGREIGLQYVHAHIRFVEAMAKIGRTEEVWKGLETINPIGITSVVPNAEMRQSNSYFSSSDGKFQTRYAAQERFEELRNGDVPVKGGWRIYSSGPGIYMNQLISNALGLRHQGDSLLIDPVLPSSLDGLEFTYKLYEKPVTIHYHLSKEKSGITVNGTPVHYEAPSNRYRQNGFKLNKEEIKELLTSDLNLIEIWA</sequence>
<dbReference type="InterPro" id="IPR037018">
    <property type="entry name" value="GH65_N"/>
</dbReference>
<dbReference type="InterPro" id="IPR048771">
    <property type="entry name" value="SOGP_2nd"/>
</dbReference>
<dbReference type="InterPro" id="IPR012341">
    <property type="entry name" value="6hp_glycosidase-like_sf"/>
</dbReference>
<dbReference type="Pfam" id="PF21958">
    <property type="entry name" value="SOGP_N"/>
    <property type="match status" value="1"/>
</dbReference>
<proteinExistence type="predicted"/>
<comment type="caution">
    <text evidence="7">The sequence shown here is derived from an EMBL/GenBank/DDBJ whole genome shotgun (WGS) entry which is preliminary data.</text>
</comment>
<dbReference type="Gene3D" id="1.50.10.10">
    <property type="match status" value="1"/>
</dbReference>
<dbReference type="AlphaFoldDB" id="A0A0C2RRM6"/>
<dbReference type="SUPFAM" id="SSF48208">
    <property type="entry name" value="Six-hairpin glycosidases"/>
    <property type="match status" value="1"/>
</dbReference>
<evidence type="ECO:0000259" key="3">
    <source>
        <dbReference type="Pfam" id="PF17167"/>
    </source>
</evidence>
<keyword evidence="8" id="KW-1185">Reference proteome</keyword>
<gene>
    <name evidence="7" type="ORF">KR50_02440</name>
</gene>
<dbReference type="InterPro" id="IPR048773">
    <property type="entry name" value="SOGP_C"/>
</dbReference>
<evidence type="ECO:0000259" key="4">
    <source>
        <dbReference type="Pfam" id="PF21250"/>
    </source>
</evidence>
<feature type="domain" description="Glycoside phosphorylase C-terminal" evidence="5">
    <location>
        <begin position="1015"/>
        <end position="1098"/>
    </location>
</feature>
<reference evidence="7 8" key="1">
    <citation type="submission" date="2015-01" db="EMBL/GenBank/DDBJ databases">
        <title>Jeotgalibacillus campisalis genome sequencing.</title>
        <authorList>
            <person name="Goh K.M."/>
            <person name="Chan K.-G."/>
            <person name="Yaakop A.S."/>
            <person name="Ee R."/>
            <person name="Gan H.M."/>
            <person name="Chan C.S."/>
        </authorList>
    </citation>
    <scope>NUCLEOTIDE SEQUENCE [LARGE SCALE GENOMIC DNA]</scope>
    <source>
        <strain evidence="7 8">SF-57</strain>
    </source>
</reference>
<dbReference type="PANTHER" id="PTHR37469">
    <property type="entry name" value="CELLOBIONIC ACID PHOSPHORYLASE-RELATED"/>
    <property type="match status" value="1"/>
</dbReference>
<dbReference type="PANTHER" id="PTHR37469:SF2">
    <property type="entry name" value="CELLOBIONIC ACID PHOSPHORYLASE"/>
    <property type="match status" value="1"/>
</dbReference>
<dbReference type="InterPro" id="IPR008928">
    <property type="entry name" value="6-hairpin_glycosidase_sf"/>
</dbReference>
<keyword evidence="1" id="KW-0328">Glycosyltransferase</keyword>
<dbReference type="PATRIC" id="fig|220754.4.peg.247"/>
<dbReference type="Gene3D" id="2.60.420.10">
    <property type="entry name" value="Maltose phosphorylase, domain 3"/>
    <property type="match status" value="1"/>
</dbReference>
<keyword evidence="2" id="KW-0808">Transferase</keyword>
<feature type="domain" description="Glycosyl hydrolase 94 catalytic" evidence="3">
    <location>
        <begin position="570"/>
        <end position="959"/>
    </location>
</feature>
<evidence type="ECO:0000259" key="6">
    <source>
        <dbReference type="Pfam" id="PF21958"/>
    </source>
</evidence>
<protein>
    <submittedName>
        <fullName evidence="7">Uncharacterized protein</fullName>
    </submittedName>
</protein>
<evidence type="ECO:0000313" key="8">
    <source>
        <dbReference type="Proteomes" id="UP000031972"/>
    </source>
</evidence>
<feature type="domain" description="Glycoside phosphorylase super sandwich" evidence="4">
    <location>
        <begin position="306"/>
        <end position="546"/>
    </location>
</feature>
<dbReference type="RefSeq" id="WP_052476646.1">
    <property type="nucleotide sequence ID" value="NZ_JXRR01000001.1"/>
</dbReference>
<dbReference type="InterPro" id="IPR052047">
    <property type="entry name" value="GH94_Enzymes"/>
</dbReference>
<dbReference type="EMBL" id="JXRR01000001">
    <property type="protein sequence ID" value="KIL52915.1"/>
    <property type="molecule type" value="Genomic_DNA"/>
</dbReference>
<dbReference type="OrthoDB" id="9769991at2"/>
<accession>A0A0C2RRM6</accession>
<feature type="domain" description="SOGP N-terminal" evidence="6">
    <location>
        <begin position="20"/>
        <end position="242"/>
    </location>
</feature>
<dbReference type="Pfam" id="PF21250">
    <property type="entry name" value="SOGP_2nd"/>
    <property type="match status" value="1"/>
</dbReference>
<evidence type="ECO:0000256" key="2">
    <source>
        <dbReference type="ARBA" id="ARBA00022679"/>
    </source>
</evidence>
<dbReference type="Proteomes" id="UP000031972">
    <property type="component" value="Unassembled WGS sequence"/>
</dbReference>
<dbReference type="Pfam" id="PF21270">
    <property type="entry name" value="SOGP_4th"/>
    <property type="match status" value="1"/>
</dbReference>
<dbReference type="GO" id="GO:0016757">
    <property type="term" value="F:glycosyltransferase activity"/>
    <property type="evidence" value="ECO:0007669"/>
    <property type="project" value="UniProtKB-KW"/>
</dbReference>
<dbReference type="GO" id="GO:0005975">
    <property type="term" value="P:carbohydrate metabolic process"/>
    <property type="evidence" value="ECO:0007669"/>
    <property type="project" value="InterPro"/>
</dbReference>